<protein>
    <submittedName>
        <fullName evidence="2">Uncharacterized protein</fullName>
    </submittedName>
</protein>
<dbReference type="InterPro" id="IPR007136">
    <property type="entry name" value="DUF347"/>
</dbReference>
<gene>
    <name evidence="2" type="ORF">ITX44_22295</name>
</gene>
<keyword evidence="1" id="KW-1133">Transmembrane helix</keyword>
<evidence type="ECO:0000256" key="1">
    <source>
        <dbReference type="SAM" id="Phobius"/>
    </source>
</evidence>
<feature type="transmembrane region" description="Helical" evidence="1">
    <location>
        <begin position="194"/>
        <end position="216"/>
    </location>
</feature>
<dbReference type="EMBL" id="JADKYB010000012">
    <property type="protein sequence ID" value="MBM9507214.1"/>
    <property type="molecule type" value="Genomic_DNA"/>
</dbReference>
<keyword evidence="1" id="KW-0472">Membrane</keyword>
<comment type="caution">
    <text evidence="2">The sequence shown here is derived from an EMBL/GenBank/DDBJ whole genome shotgun (WGS) entry which is preliminary data.</text>
</comment>
<feature type="transmembrane region" description="Helical" evidence="1">
    <location>
        <begin position="228"/>
        <end position="246"/>
    </location>
</feature>
<evidence type="ECO:0000313" key="2">
    <source>
        <dbReference type="EMBL" id="MBM9507214.1"/>
    </source>
</evidence>
<keyword evidence="1" id="KW-0812">Transmembrane</keyword>
<feature type="transmembrane region" description="Helical" evidence="1">
    <location>
        <begin position="45"/>
        <end position="64"/>
    </location>
</feature>
<feature type="transmembrane region" description="Helical" evidence="1">
    <location>
        <begin position="167"/>
        <end position="187"/>
    </location>
</feature>
<reference evidence="2 3" key="1">
    <citation type="submission" date="2021-01" db="EMBL/GenBank/DDBJ databases">
        <title>Streptomyces acididurans sp. nov., isolated from a peat swamp forest soil.</title>
        <authorList>
            <person name="Chantavorakit T."/>
            <person name="Duangmal K."/>
        </authorList>
    </citation>
    <scope>NUCLEOTIDE SEQUENCE [LARGE SCALE GENOMIC DNA]</scope>
    <source>
        <strain evidence="2 3">KK5PA1</strain>
    </source>
</reference>
<evidence type="ECO:0000313" key="3">
    <source>
        <dbReference type="Proteomes" id="UP000749040"/>
    </source>
</evidence>
<feature type="transmembrane region" description="Helical" evidence="1">
    <location>
        <begin position="140"/>
        <end position="161"/>
    </location>
</feature>
<organism evidence="2 3">
    <name type="scientific">Actinacidiphila acididurans</name>
    <dbReference type="NCBI Taxonomy" id="2784346"/>
    <lineage>
        <taxon>Bacteria</taxon>
        <taxon>Bacillati</taxon>
        <taxon>Actinomycetota</taxon>
        <taxon>Actinomycetes</taxon>
        <taxon>Kitasatosporales</taxon>
        <taxon>Streptomycetaceae</taxon>
        <taxon>Actinacidiphila</taxon>
    </lineage>
</organism>
<keyword evidence="3" id="KW-1185">Reference proteome</keyword>
<feature type="transmembrane region" description="Helical" evidence="1">
    <location>
        <begin position="71"/>
        <end position="94"/>
    </location>
</feature>
<dbReference type="Proteomes" id="UP000749040">
    <property type="component" value="Unassembled WGS sequence"/>
</dbReference>
<sequence>MRTSAPRAPGTAGARVAEPTPWFWMTTALVSGMGQTAADSLTRPLGPACAGALALCVLVALLTLQARTSRYVAWVYWPALLSAAVFATMAAVALHTEGGLGYEVTTPVCSLVLLTVLAVWYVTEGTLSVPCVRTRRRETFYWCAVLAAFVLGTSAGNLAAASLPQGYLLSTALFLVLIALPAGGVLFHRLHTVAAFWTAYALVRPLGASFANWLATPFPGDGLGWGKVPVTVWLAVVSVSLVGRLADQQKASGLPHSSRPADPAP</sequence>
<accession>A0ABS2TV42</accession>
<name>A0ABS2TV42_9ACTN</name>
<proteinExistence type="predicted"/>
<dbReference type="Pfam" id="PF03988">
    <property type="entry name" value="DUF347"/>
    <property type="match status" value="2"/>
</dbReference>